<keyword evidence="1" id="KW-1133">Transmembrane helix</keyword>
<protein>
    <submittedName>
        <fullName evidence="2">Uncharacterized protein</fullName>
    </submittedName>
</protein>
<proteinExistence type="predicted"/>
<name>D3BR27_HETP5</name>
<dbReference type="RefSeq" id="XP_020427993.1">
    <property type="nucleotide sequence ID" value="XM_020581206.1"/>
</dbReference>
<keyword evidence="1" id="KW-0812">Transmembrane</keyword>
<dbReference type="AlphaFoldDB" id="D3BR27"/>
<dbReference type="Proteomes" id="UP000001396">
    <property type="component" value="Unassembled WGS sequence"/>
</dbReference>
<dbReference type="InParanoid" id="D3BR27"/>
<evidence type="ECO:0000313" key="3">
    <source>
        <dbReference type="Proteomes" id="UP000001396"/>
    </source>
</evidence>
<evidence type="ECO:0000256" key="1">
    <source>
        <dbReference type="SAM" id="Phobius"/>
    </source>
</evidence>
<dbReference type="FunCoup" id="D3BR27">
    <property type="interactions" value="112"/>
</dbReference>
<dbReference type="EMBL" id="ADBJ01000050">
    <property type="protein sequence ID" value="EFA75859.1"/>
    <property type="molecule type" value="Genomic_DNA"/>
</dbReference>
<gene>
    <name evidence="2" type="ORF">PPL_10431</name>
</gene>
<dbReference type="PANTHER" id="PTHR42264">
    <property type="entry name" value="EPHRIN_REC_LIKE DOMAIN-CONTAINING PROTEIN"/>
    <property type="match status" value="1"/>
</dbReference>
<dbReference type="GeneID" id="31365900"/>
<comment type="caution">
    <text evidence="2">The sequence shown here is derived from an EMBL/GenBank/DDBJ whole genome shotgun (WGS) entry which is preliminary data.</text>
</comment>
<evidence type="ECO:0000313" key="2">
    <source>
        <dbReference type="EMBL" id="EFA75859.1"/>
    </source>
</evidence>
<organism evidence="2 3">
    <name type="scientific">Heterostelium pallidum (strain ATCC 26659 / Pp 5 / PN500)</name>
    <name type="common">Cellular slime mold</name>
    <name type="synonym">Polysphondylium pallidum</name>
    <dbReference type="NCBI Taxonomy" id="670386"/>
    <lineage>
        <taxon>Eukaryota</taxon>
        <taxon>Amoebozoa</taxon>
        <taxon>Evosea</taxon>
        <taxon>Eumycetozoa</taxon>
        <taxon>Dictyostelia</taxon>
        <taxon>Acytosteliales</taxon>
        <taxon>Acytosteliaceae</taxon>
        <taxon>Heterostelium</taxon>
    </lineage>
</organism>
<keyword evidence="1" id="KW-0472">Membrane</keyword>
<sequence length="1050" mass="122544">MFTIDLLSNAKPKKQKRLKESTIVEIRSFRDELSNKLLSSSSSSSLDNQNYFIFKKDHLLPITLSLNYLLTIDRNDYNKNNNNDDSLELIIQLLNNLVKTNDESKSQIIFSYLFKHTDFYYNNIKEKEDNNIDNNINNSNNSGELDYLGNGDIDNDDKQLSQYNIESLQLLESLIHSIIKSNEQQQQQQQQQQESTIKSLFTILYKCFISSILSTKSFTNNIIQLLANHSNIIKDETYRFRITFVVIDLLVNELDATQERTIYIELLELFNSVVFEQWKSLELFNGQFFYDNLKSLQSIISNQKFERRILYSFINSYKPTIDCNSSSSSSYNNIVEDNTNISVHKDQQKQQQQQLDDVISAAHGGYETTSCWTPPGINFIKHCDFQSKIDMLSTFKPSLLLLLKLNSSNSNSYDGQCKILESHINFLFDCIIQENESNLVSTFIWIPYHISYLLPNQQNIFNHLLTILVTSSATIDYESIWVIYFYFYYLHSKMNFNIEIIDRIGSLCLNATFNRKLSSQTFKSFISTLFRIVDDFELEQPFKHLQHLYTNNYTLSLNISITKCLNQLSNDEDHQQNDDTLNELQILSIVDNSSVINSIVKNSIKNKGQQQFLVRLIVRHFPYFKAKTLFGELFKQQFITTDQTRANCIQFIYCLLSEVKLPSIVNHYQDALFQEIIFPLLSFDNNNNNNTIDPSKITFTLDLLELLLSKYKLKDKDIISKLIVSKSNELELSINVDKDINIDWILQQRIDYYKSKTTTTTITYKTKINLKLLQQSHNNLPTTKHFTKEMIIIHNIIDLSSISEYHTNEMIKAINNDEYLQSLFRQSKLKLFTMIASIQLPYSAVGYYDVLVDHFIPRLIDSNLCETTVLSFLYQCLCSNIVIFSNNIREQPPQHYQQHQQYTMQFIKSILNQIKKVIFQHENTFNYLFGLLYLVKTIKLLVYTSTDTFIDLQIFYILTLGIIDKLNNDNGEDDNNNNDELKESQKKKRSTILNSCQNILIDISKDNETATLISIIDKLKHLYFLILLIVVVAIIKEFNNKKFANPNHIN</sequence>
<keyword evidence="3" id="KW-1185">Reference proteome</keyword>
<reference evidence="2 3" key="1">
    <citation type="journal article" date="2011" name="Genome Res.">
        <title>Phylogeny-wide analysis of social amoeba genomes highlights ancient origins for complex intercellular communication.</title>
        <authorList>
            <person name="Heidel A.J."/>
            <person name="Lawal H.M."/>
            <person name="Felder M."/>
            <person name="Schilde C."/>
            <person name="Helps N.R."/>
            <person name="Tunggal B."/>
            <person name="Rivero F."/>
            <person name="John U."/>
            <person name="Schleicher M."/>
            <person name="Eichinger L."/>
            <person name="Platzer M."/>
            <person name="Noegel A.A."/>
            <person name="Schaap P."/>
            <person name="Gloeckner G."/>
        </authorList>
    </citation>
    <scope>NUCLEOTIDE SEQUENCE [LARGE SCALE GENOMIC DNA]</scope>
    <source>
        <strain evidence="3">ATCC 26659 / Pp 5 / PN500</strain>
    </source>
</reference>
<feature type="transmembrane region" description="Helical" evidence="1">
    <location>
        <begin position="1021"/>
        <end position="1038"/>
    </location>
</feature>
<accession>D3BR27</accession>